<dbReference type="InterPro" id="IPR001550">
    <property type="entry name" value="Transcrpt_antitermin_CS"/>
</dbReference>
<dbReference type="GO" id="GO:0045893">
    <property type="term" value="P:positive regulation of DNA-templated transcription"/>
    <property type="evidence" value="ECO:0007669"/>
    <property type="project" value="InterPro"/>
</dbReference>
<dbReference type="OrthoDB" id="9813552at2"/>
<evidence type="ECO:0000259" key="3">
    <source>
        <dbReference type="PROSITE" id="PS51372"/>
    </source>
</evidence>
<dbReference type="EMBL" id="LRFC01000037">
    <property type="protein sequence ID" value="KZE64500.1"/>
    <property type="molecule type" value="Genomic_DNA"/>
</dbReference>
<feature type="domain" description="PRD" evidence="3">
    <location>
        <begin position="175"/>
        <end position="283"/>
    </location>
</feature>
<dbReference type="NCBIfam" id="NF047357">
    <property type="entry name" value="antiterm_GlcT"/>
    <property type="match status" value="1"/>
</dbReference>
<feature type="domain" description="PRD" evidence="3">
    <location>
        <begin position="69"/>
        <end position="174"/>
    </location>
</feature>
<gene>
    <name evidence="4" type="ORF">AWM68_10160</name>
</gene>
<protein>
    <submittedName>
        <fullName evidence="4">PtsGHI operon antiterminator</fullName>
    </submittedName>
</protein>
<dbReference type="InterPro" id="IPR050661">
    <property type="entry name" value="BglG_antiterminators"/>
</dbReference>
<dbReference type="Gene3D" id="1.10.1790.10">
    <property type="entry name" value="PRD domain"/>
    <property type="match status" value="1"/>
</dbReference>
<dbReference type="Proteomes" id="UP000076567">
    <property type="component" value="Unassembled WGS sequence"/>
</dbReference>
<dbReference type="SUPFAM" id="SSF63520">
    <property type="entry name" value="PTS-regulatory domain, PRD"/>
    <property type="match status" value="2"/>
</dbReference>
<name>A0A163Q332_9BACL</name>
<evidence type="ECO:0000256" key="1">
    <source>
        <dbReference type="ARBA" id="ARBA00009115"/>
    </source>
</evidence>
<dbReference type="PROSITE" id="PS00654">
    <property type="entry name" value="PRD_1"/>
    <property type="match status" value="1"/>
</dbReference>
<dbReference type="GO" id="GO:0003723">
    <property type="term" value="F:RNA binding"/>
    <property type="evidence" value="ECO:0007669"/>
    <property type="project" value="InterPro"/>
</dbReference>
<dbReference type="Pfam" id="PF03123">
    <property type="entry name" value="CAT_RBD"/>
    <property type="match status" value="1"/>
</dbReference>
<dbReference type="PROSITE" id="PS51372">
    <property type="entry name" value="PRD_2"/>
    <property type="match status" value="2"/>
</dbReference>
<dbReference type="InterPro" id="IPR036634">
    <property type="entry name" value="PRD_sf"/>
</dbReference>
<comment type="caution">
    <text evidence="4">The sequence shown here is derived from an EMBL/GenBank/DDBJ whole genome shotgun (WGS) entry which is preliminary data.</text>
</comment>
<dbReference type="AlphaFoldDB" id="A0A163Q332"/>
<dbReference type="InterPro" id="IPR011608">
    <property type="entry name" value="PRD"/>
</dbReference>
<dbReference type="InterPro" id="IPR036650">
    <property type="entry name" value="CAT_RNA-bd_dom_sf"/>
</dbReference>
<dbReference type="InterPro" id="IPR004341">
    <property type="entry name" value="CAT_RNA-bd_dom"/>
</dbReference>
<evidence type="ECO:0000313" key="5">
    <source>
        <dbReference type="Proteomes" id="UP000076567"/>
    </source>
</evidence>
<keyword evidence="5" id="KW-1185">Reference proteome</keyword>
<dbReference type="Gene3D" id="1.20.58.1950">
    <property type="match status" value="1"/>
</dbReference>
<reference evidence="5" key="1">
    <citation type="submission" date="2016-01" db="EMBL/GenBank/DDBJ databases">
        <title>Draft genome of Chromobacterium sp. F49.</title>
        <authorList>
            <person name="Hong K.W."/>
        </authorList>
    </citation>
    <scope>NUCLEOTIDE SEQUENCE [LARGE SCALE GENOMIC DNA]</scope>
    <source>
        <strain evidence="5">P7IIIA</strain>
    </source>
</reference>
<dbReference type="Gene3D" id="1.20.890.100">
    <property type="match status" value="1"/>
</dbReference>
<organism evidence="4 5">
    <name type="scientific">Fictibacillus phosphorivorans</name>
    <dbReference type="NCBI Taxonomy" id="1221500"/>
    <lineage>
        <taxon>Bacteria</taxon>
        <taxon>Bacillati</taxon>
        <taxon>Bacillota</taxon>
        <taxon>Bacilli</taxon>
        <taxon>Bacillales</taxon>
        <taxon>Fictibacillaceae</taxon>
        <taxon>Fictibacillus</taxon>
    </lineage>
</organism>
<keyword evidence="2" id="KW-0677">Repeat</keyword>
<evidence type="ECO:0000256" key="2">
    <source>
        <dbReference type="ARBA" id="ARBA00022737"/>
    </source>
</evidence>
<dbReference type="Gene3D" id="2.30.24.10">
    <property type="entry name" value="CAT RNA-binding domain"/>
    <property type="match status" value="1"/>
</dbReference>
<comment type="similarity">
    <text evidence="1">Belongs to the transcriptional antiterminator BglG family. GlcT subfamily.</text>
</comment>
<accession>A0A163Q332</accession>
<dbReference type="SMART" id="SM01061">
    <property type="entry name" value="CAT_RBD"/>
    <property type="match status" value="1"/>
</dbReference>
<dbReference type="Pfam" id="PF00874">
    <property type="entry name" value="PRD"/>
    <property type="match status" value="2"/>
</dbReference>
<sequence>MNKNLQVKKVLNNNVVIVTDSSSEERIVIGKGIGFGKKHGEPILPDQVDKLFVLKDENEQEQYKTLLNHIDEKIVELINDVIVHIRTRFENDLNEHIHVALTDHITFAIKRLEQGLDIKNPFLTETQTLYPKEYTVAEEVIEMINKSLGIHLPEGEIGFVALHIHSAITNKSVTDIKKHSQLINTLMQMIQHSLDVTIDTKSINYLRLVRHLRHAIERISMGDIMEEQEKLAKVLKEEYPVCYNLAWKLIKVMQNTLNKPVPHAEAVYLTMHLQRLSRYDNEDKL</sequence>
<evidence type="ECO:0000313" key="4">
    <source>
        <dbReference type="EMBL" id="KZE64500.1"/>
    </source>
</evidence>
<dbReference type="PANTHER" id="PTHR30185:SF16">
    <property type="entry name" value="PROTEIN GLCT"/>
    <property type="match status" value="1"/>
</dbReference>
<dbReference type="RefSeq" id="WP_066243532.1">
    <property type="nucleotide sequence ID" value="NZ_LRFC01000037.1"/>
</dbReference>
<dbReference type="PANTHER" id="PTHR30185">
    <property type="entry name" value="CRYPTIC BETA-GLUCOSIDE BGL OPERON ANTITERMINATOR"/>
    <property type="match status" value="1"/>
</dbReference>
<proteinExistence type="inferred from homology"/>
<dbReference type="SUPFAM" id="SSF50151">
    <property type="entry name" value="SacY-like RNA-binding domain"/>
    <property type="match status" value="1"/>
</dbReference>